<evidence type="ECO:0000313" key="8">
    <source>
        <dbReference type="EMBL" id="SDL12444.1"/>
    </source>
</evidence>
<dbReference type="PROSITE" id="PS00395">
    <property type="entry name" value="ALANINE_RACEMASE"/>
    <property type="match status" value="1"/>
</dbReference>
<reference evidence="8 9" key="1">
    <citation type="submission" date="2016-10" db="EMBL/GenBank/DDBJ databases">
        <authorList>
            <person name="de Groot N.N."/>
        </authorList>
    </citation>
    <scope>NUCLEOTIDE SEQUENCE [LARGE SCALE GENOMIC DNA]</scope>
    <source>
        <strain evidence="8 9">CGMCC 1.9159</strain>
    </source>
</reference>
<dbReference type="InterPro" id="IPR001608">
    <property type="entry name" value="Ala_racemase_N"/>
</dbReference>
<comment type="catalytic activity">
    <reaction evidence="4">
        <text>L-alanine = D-alanine</text>
        <dbReference type="Rhea" id="RHEA:20249"/>
        <dbReference type="ChEBI" id="CHEBI:57416"/>
        <dbReference type="ChEBI" id="CHEBI:57972"/>
        <dbReference type="EC" id="5.1.1.1"/>
    </reaction>
</comment>
<dbReference type="InterPro" id="IPR000821">
    <property type="entry name" value="Ala_racemase"/>
</dbReference>
<evidence type="ECO:0000256" key="6">
    <source>
        <dbReference type="PIRSR" id="PIRSR600821-52"/>
    </source>
</evidence>
<dbReference type="GO" id="GO:0005829">
    <property type="term" value="C:cytosol"/>
    <property type="evidence" value="ECO:0007669"/>
    <property type="project" value="TreeGrafter"/>
</dbReference>
<comment type="cofactor">
    <cofactor evidence="1 4 5">
        <name>pyridoxal 5'-phosphate</name>
        <dbReference type="ChEBI" id="CHEBI:597326"/>
    </cofactor>
</comment>
<dbReference type="InterPro" id="IPR009006">
    <property type="entry name" value="Ala_racemase/Decarboxylase_C"/>
</dbReference>
<evidence type="ECO:0000256" key="2">
    <source>
        <dbReference type="ARBA" id="ARBA00022898"/>
    </source>
</evidence>
<organism evidence="8 9">
    <name type="scientific">Tessaracoccus oleiagri</name>
    <dbReference type="NCBI Taxonomy" id="686624"/>
    <lineage>
        <taxon>Bacteria</taxon>
        <taxon>Bacillati</taxon>
        <taxon>Actinomycetota</taxon>
        <taxon>Actinomycetes</taxon>
        <taxon>Propionibacteriales</taxon>
        <taxon>Propionibacteriaceae</taxon>
        <taxon>Tessaracoccus</taxon>
    </lineage>
</organism>
<dbReference type="InterPro" id="IPR029066">
    <property type="entry name" value="PLP-binding_barrel"/>
</dbReference>
<dbReference type="UniPathway" id="UPA00042">
    <property type="reaction ID" value="UER00497"/>
</dbReference>
<dbReference type="PRINTS" id="PR00992">
    <property type="entry name" value="ALARACEMASE"/>
</dbReference>
<dbReference type="InterPro" id="IPR020622">
    <property type="entry name" value="Ala_racemase_pyridoxalP-BS"/>
</dbReference>
<evidence type="ECO:0000256" key="5">
    <source>
        <dbReference type="PIRSR" id="PIRSR600821-50"/>
    </source>
</evidence>
<dbReference type="PANTHER" id="PTHR30511">
    <property type="entry name" value="ALANINE RACEMASE"/>
    <property type="match status" value="1"/>
</dbReference>
<dbReference type="Gene3D" id="2.40.37.10">
    <property type="entry name" value="Lyase, Ornithine Decarboxylase, Chain A, domain 1"/>
    <property type="match status" value="1"/>
</dbReference>
<dbReference type="SUPFAM" id="SSF50621">
    <property type="entry name" value="Alanine racemase C-terminal domain-like"/>
    <property type="match status" value="1"/>
</dbReference>
<proteinExistence type="inferred from homology"/>
<sequence>MTTSHLAVDLAAIARNVERMRERGGGRDVFAAVKADAYGHGMVPVARHIEPLVTGFGVATVGEGRTLRDAGITTPILKLSPALPPELPGALECGISLTIGALANIDEAATAAREAGTMARVHLNVDTGMRRVGVRPDDAVAAAQRIEAAPELELEGIFTHFADADTEEGRAFTHQQIAAFRLAVDEVVAAVGPVRWVHSANSAGILNHDLTGDTAVRPGIALYGSAPELNLADDLLDPVARWTSRVILVKPVRAGESVSYGRTWTAPDDTFIATVAVGYGDGYSRLNSNRGRVLIAGVSYPVVGRVCMDQIMVDLGARTDVVAGDEVVLMGGSGSDRITPQELANLMGTIPYEVTCLITQRVRRSYTA</sequence>
<dbReference type="EMBL" id="FNGP01000001">
    <property type="protein sequence ID" value="SDL12444.1"/>
    <property type="molecule type" value="Genomic_DNA"/>
</dbReference>
<dbReference type="NCBIfam" id="TIGR00492">
    <property type="entry name" value="alr"/>
    <property type="match status" value="1"/>
</dbReference>
<gene>
    <name evidence="8" type="ORF">SAMN04488242_0320</name>
</gene>
<feature type="active site" description="Proton acceptor; specific for D-alanine" evidence="4">
    <location>
        <position position="34"/>
    </location>
</feature>
<dbReference type="HAMAP" id="MF_01201">
    <property type="entry name" value="Ala_racemase"/>
    <property type="match status" value="1"/>
</dbReference>
<keyword evidence="9" id="KW-1185">Reference proteome</keyword>
<dbReference type="GO" id="GO:0030632">
    <property type="term" value="P:D-alanine biosynthetic process"/>
    <property type="evidence" value="ECO:0007669"/>
    <property type="project" value="UniProtKB-UniRule"/>
</dbReference>
<name>A0A1G9HI86_9ACTN</name>
<dbReference type="STRING" id="686624.SAMN04488242_0320"/>
<dbReference type="FunFam" id="3.20.20.10:FF:000002">
    <property type="entry name" value="Alanine racemase"/>
    <property type="match status" value="1"/>
</dbReference>
<dbReference type="InterPro" id="IPR011079">
    <property type="entry name" value="Ala_racemase_C"/>
</dbReference>
<dbReference type="Gene3D" id="3.20.20.10">
    <property type="entry name" value="Alanine racemase"/>
    <property type="match status" value="1"/>
</dbReference>
<accession>A0A1G9HI86</accession>
<evidence type="ECO:0000256" key="3">
    <source>
        <dbReference type="ARBA" id="ARBA00023235"/>
    </source>
</evidence>
<dbReference type="Proteomes" id="UP000199475">
    <property type="component" value="Unassembled WGS sequence"/>
</dbReference>
<keyword evidence="3 4" id="KW-0413">Isomerase</keyword>
<feature type="active site" description="Proton acceptor; specific for L-alanine" evidence="4">
    <location>
        <position position="260"/>
    </location>
</feature>
<feature type="binding site" evidence="4 6">
    <location>
        <position position="308"/>
    </location>
    <ligand>
        <name>substrate</name>
    </ligand>
</feature>
<dbReference type="Pfam" id="PF01168">
    <property type="entry name" value="Ala_racemase_N"/>
    <property type="match status" value="1"/>
</dbReference>
<dbReference type="RefSeq" id="WP_245701442.1">
    <property type="nucleotide sequence ID" value="NZ_FNGP01000001.1"/>
</dbReference>
<dbReference type="SUPFAM" id="SSF51419">
    <property type="entry name" value="PLP-binding barrel"/>
    <property type="match status" value="1"/>
</dbReference>
<feature type="binding site" evidence="4 6">
    <location>
        <position position="131"/>
    </location>
    <ligand>
        <name>substrate</name>
    </ligand>
</feature>
<dbReference type="GO" id="GO:0008784">
    <property type="term" value="F:alanine racemase activity"/>
    <property type="evidence" value="ECO:0007669"/>
    <property type="project" value="UniProtKB-UniRule"/>
</dbReference>
<evidence type="ECO:0000256" key="4">
    <source>
        <dbReference type="HAMAP-Rule" id="MF_01201"/>
    </source>
</evidence>
<dbReference type="EC" id="5.1.1.1" evidence="4"/>
<dbReference type="AlphaFoldDB" id="A0A1G9HI86"/>
<feature type="domain" description="Alanine racemase C-terminal" evidence="7">
    <location>
        <begin position="239"/>
        <end position="367"/>
    </location>
</feature>
<comment type="similarity">
    <text evidence="4">Belongs to the alanine racemase family.</text>
</comment>
<evidence type="ECO:0000313" key="9">
    <source>
        <dbReference type="Proteomes" id="UP000199475"/>
    </source>
</evidence>
<evidence type="ECO:0000259" key="7">
    <source>
        <dbReference type="SMART" id="SM01005"/>
    </source>
</evidence>
<comment type="function">
    <text evidence="4">Catalyzes the interconversion of L-alanine and D-alanine. May also act on other amino acids.</text>
</comment>
<keyword evidence="2 4" id="KW-0663">Pyridoxal phosphate</keyword>
<dbReference type="GO" id="GO:0030170">
    <property type="term" value="F:pyridoxal phosphate binding"/>
    <property type="evidence" value="ECO:0007669"/>
    <property type="project" value="UniProtKB-UniRule"/>
</dbReference>
<comment type="pathway">
    <text evidence="4">Amino-acid biosynthesis; D-alanine biosynthesis; D-alanine from L-alanine: step 1/1.</text>
</comment>
<dbReference type="CDD" id="cd00430">
    <property type="entry name" value="PLPDE_III_AR"/>
    <property type="match status" value="1"/>
</dbReference>
<feature type="modified residue" description="N6-(pyridoxal phosphate)lysine" evidence="4 5">
    <location>
        <position position="34"/>
    </location>
</feature>
<protein>
    <recommendedName>
        <fullName evidence="4">Alanine racemase</fullName>
        <ecNumber evidence="4">5.1.1.1</ecNumber>
    </recommendedName>
</protein>
<dbReference type="SMART" id="SM01005">
    <property type="entry name" value="Ala_racemase_C"/>
    <property type="match status" value="1"/>
</dbReference>
<evidence type="ECO:0000256" key="1">
    <source>
        <dbReference type="ARBA" id="ARBA00001933"/>
    </source>
</evidence>
<dbReference type="PANTHER" id="PTHR30511:SF0">
    <property type="entry name" value="ALANINE RACEMASE, CATABOLIC-RELATED"/>
    <property type="match status" value="1"/>
</dbReference>
<dbReference type="Pfam" id="PF00842">
    <property type="entry name" value="Ala_racemase_C"/>
    <property type="match status" value="1"/>
</dbReference>